<feature type="domain" description="CCHC-type" evidence="3">
    <location>
        <begin position="375"/>
        <end position="390"/>
    </location>
</feature>
<keyword evidence="1" id="KW-0862">Zinc</keyword>
<dbReference type="InterPro" id="IPR036875">
    <property type="entry name" value="Znf_CCHC_sf"/>
</dbReference>
<sequence>MNTRSTTRHPDLSEQMDLPTQDSGTEVGSEAQALQLRLAALQEENAILEAEAAVRETRLRLEEAIREEEARGERLRSEAQESSIRRGSQAAAETPAERPIGAVPVLPQPYALFQSPYKHQHAEKPKSYKGKSLREYSDFVAACKNEYMTFPDWFSVDKHKIQYAVKHLDRRPRIAWEREDIEDHTWDTFQEFLLDQICDKLNRQIRAVTELEHAKMRDNQPISEFADYLDLLQSQIKGQTEQQKYNTLLAKIPPEIQLTLLARADDSLPTTQTALIGAVERIQGKGITLEGAQRGRNADVETESPTAGSKRAGSPLEKSHSRRRPPWAQGGRTGQNKDPNTIPVQGGPRAGGSTVPCRVCGQSGHSMGQCDKVQCFTCKKQGHISPNCPEKLQEKGKAQA</sequence>
<evidence type="ECO:0000313" key="4">
    <source>
        <dbReference type="EMBL" id="KIM92613.1"/>
    </source>
</evidence>
<dbReference type="SUPFAM" id="SSF57756">
    <property type="entry name" value="Retrovirus zinc finger-like domains"/>
    <property type="match status" value="1"/>
</dbReference>
<dbReference type="GO" id="GO:0003676">
    <property type="term" value="F:nucleic acid binding"/>
    <property type="evidence" value="ECO:0007669"/>
    <property type="project" value="InterPro"/>
</dbReference>
<evidence type="ECO:0000313" key="5">
    <source>
        <dbReference type="Proteomes" id="UP000054321"/>
    </source>
</evidence>
<feature type="region of interest" description="Disordered" evidence="2">
    <location>
        <begin position="293"/>
        <end position="353"/>
    </location>
</feature>
<dbReference type="Gene3D" id="4.10.60.10">
    <property type="entry name" value="Zinc finger, CCHC-type"/>
    <property type="match status" value="1"/>
</dbReference>
<feature type="compositionally biased region" description="Polar residues" evidence="2">
    <location>
        <begin position="334"/>
        <end position="343"/>
    </location>
</feature>
<proteinExistence type="predicted"/>
<dbReference type="STRING" id="913774.A0A0C3C1E0"/>
<dbReference type="HOGENOM" id="CLU_689058_0_0_1"/>
<evidence type="ECO:0000256" key="1">
    <source>
        <dbReference type="PROSITE-ProRule" id="PRU00047"/>
    </source>
</evidence>
<evidence type="ECO:0000256" key="2">
    <source>
        <dbReference type="SAM" id="MobiDB-lite"/>
    </source>
</evidence>
<name>A0A0C3C1E0_OIDMZ</name>
<dbReference type="GO" id="GO:0008270">
    <property type="term" value="F:zinc ion binding"/>
    <property type="evidence" value="ECO:0007669"/>
    <property type="project" value="UniProtKB-KW"/>
</dbReference>
<keyword evidence="5" id="KW-1185">Reference proteome</keyword>
<dbReference type="PROSITE" id="PS50158">
    <property type="entry name" value="ZF_CCHC"/>
    <property type="match status" value="1"/>
</dbReference>
<dbReference type="InParanoid" id="A0A0C3C1E0"/>
<keyword evidence="1" id="KW-0479">Metal-binding</keyword>
<dbReference type="OrthoDB" id="4336149at2759"/>
<reference evidence="5" key="2">
    <citation type="submission" date="2015-01" db="EMBL/GenBank/DDBJ databases">
        <title>Evolutionary Origins and Diversification of the Mycorrhizal Mutualists.</title>
        <authorList>
            <consortium name="DOE Joint Genome Institute"/>
            <consortium name="Mycorrhizal Genomics Consortium"/>
            <person name="Kohler A."/>
            <person name="Kuo A."/>
            <person name="Nagy L.G."/>
            <person name="Floudas D."/>
            <person name="Copeland A."/>
            <person name="Barry K.W."/>
            <person name="Cichocki N."/>
            <person name="Veneault-Fourrey C."/>
            <person name="LaButti K."/>
            <person name="Lindquist E.A."/>
            <person name="Lipzen A."/>
            <person name="Lundell T."/>
            <person name="Morin E."/>
            <person name="Murat C."/>
            <person name="Riley R."/>
            <person name="Ohm R."/>
            <person name="Sun H."/>
            <person name="Tunlid A."/>
            <person name="Henrissat B."/>
            <person name="Grigoriev I.V."/>
            <person name="Hibbett D.S."/>
            <person name="Martin F."/>
        </authorList>
    </citation>
    <scope>NUCLEOTIDE SEQUENCE [LARGE SCALE GENOMIC DNA]</scope>
    <source>
        <strain evidence="5">Zn</strain>
    </source>
</reference>
<reference evidence="4 5" key="1">
    <citation type="submission" date="2014-04" db="EMBL/GenBank/DDBJ databases">
        <authorList>
            <consortium name="DOE Joint Genome Institute"/>
            <person name="Kuo A."/>
            <person name="Martino E."/>
            <person name="Perotto S."/>
            <person name="Kohler A."/>
            <person name="Nagy L.G."/>
            <person name="Floudas D."/>
            <person name="Copeland A."/>
            <person name="Barry K.W."/>
            <person name="Cichocki N."/>
            <person name="Veneault-Fourrey C."/>
            <person name="LaButti K."/>
            <person name="Lindquist E.A."/>
            <person name="Lipzen A."/>
            <person name="Lundell T."/>
            <person name="Morin E."/>
            <person name="Murat C."/>
            <person name="Sun H."/>
            <person name="Tunlid A."/>
            <person name="Henrissat B."/>
            <person name="Grigoriev I.V."/>
            <person name="Hibbett D.S."/>
            <person name="Martin F."/>
            <person name="Nordberg H.P."/>
            <person name="Cantor M.N."/>
            <person name="Hua S.X."/>
        </authorList>
    </citation>
    <scope>NUCLEOTIDE SEQUENCE [LARGE SCALE GENOMIC DNA]</scope>
    <source>
        <strain evidence="4 5">Zn</strain>
    </source>
</reference>
<feature type="region of interest" description="Disordered" evidence="2">
    <location>
        <begin position="68"/>
        <end position="101"/>
    </location>
</feature>
<gene>
    <name evidence="4" type="ORF">OIDMADRAFT_62418</name>
</gene>
<dbReference type="EMBL" id="KN832915">
    <property type="protein sequence ID" value="KIM92613.1"/>
    <property type="molecule type" value="Genomic_DNA"/>
</dbReference>
<accession>A0A0C3C1E0</accession>
<keyword evidence="1" id="KW-0863">Zinc-finger</keyword>
<protein>
    <recommendedName>
        <fullName evidence="3">CCHC-type domain-containing protein</fullName>
    </recommendedName>
</protein>
<dbReference type="InterPro" id="IPR001878">
    <property type="entry name" value="Znf_CCHC"/>
</dbReference>
<organism evidence="4 5">
    <name type="scientific">Oidiodendron maius (strain Zn)</name>
    <dbReference type="NCBI Taxonomy" id="913774"/>
    <lineage>
        <taxon>Eukaryota</taxon>
        <taxon>Fungi</taxon>
        <taxon>Dikarya</taxon>
        <taxon>Ascomycota</taxon>
        <taxon>Pezizomycotina</taxon>
        <taxon>Leotiomycetes</taxon>
        <taxon>Leotiomycetes incertae sedis</taxon>
        <taxon>Myxotrichaceae</taxon>
        <taxon>Oidiodendron</taxon>
    </lineage>
</organism>
<feature type="region of interest" description="Disordered" evidence="2">
    <location>
        <begin position="1"/>
        <end position="29"/>
    </location>
</feature>
<feature type="compositionally biased region" description="Basic and acidic residues" evidence="2">
    <location>
        <begin position="68"/>
        <end position="79"/>
    </location>
</feature>
<dbReference type="Pfam" id="PF00098">
    <property type="entry name" value="zf-CCHC"/>
    <property type="match status" value="1"/>
</dbReference>
<evidence type="ECO:0000259" key="3">
    <source>
        <dbReference type="PROSITE" id="PS50158"/>
    </source>
</evidence>
<dbReference type="SMART" id="SM00343">
    <property type="entry name" value="ZnF_C2HC"/>
    <property type="match status" value="2"/>
</dbReference>
<dbReference type="Proteomes" id="UP000054321">
    <property type="component" value="Unassembled WGS sequence"/>
</dbReference>
<dbReference type="AlphaFoldDB" id="A0A0C3C1E0"/>